<dbReference type="CDD" id="cd13688">
    <property type="entry name" value="PBP2_GltI_DEBP"/>
    <property type="match status" value="1"/>
</dbReference>
<evidence type="ECO:0000256" key="4">
    <source>
        <dbReference type="SAM" id="SignalP"/>
    </source>
</evidence>
<keyword evidence="3 4" id="KW-0732">Signal</keyword>
<dbReference type="GO" id="GO:0030288">
    <property type="term" value="C:outer membrane-bounded periplasmic space"/>
    <property type="evidence" value="ECO:0007669"/>
    <property type="project" value="TreeGrafter"/>
</dbReference>
<dbReference type="OrthoDB" id="7240770at2"/>
<accession>A0A3Q9BU52</accession>
<dbReference type="SMART" id="SM00062">
    <property type="entry name" value="PBPb"/>
    <property type="match status" value="1"/>
</dbReference>
<dbReference type="SUPFAM" id="SSF53850">
    <property type="entry name" value="Periplasmic binding protein-like II"/>
    <property type="match status" value="1"/>
</dbReference>
<keyword evidence="2" id="KW-0813">Transport</keyword>
<name>A0A3Q9BU52_9BURK</name>
<evidence type="ECO:0000256" key="1">
    <source>
        <dbReference type="ARBA" id="ARBA00010333"/>
    </source>
</evidence>
<sequence length="304" mass="32563">MKITFSARVCAALLAPVLFASAGDSLAGATLDRIKQSGVVNIGFREAGLPFSYKNSDQGAPLGYSIDVCGALVDAIKQELRGKNTEVKYVPVAGSTRIQAVLDGKIDLECANSTNTKARRDQVAFSMPYYFAAAKLLVKQNSGISKLEDMGAKTLAVLKGTTGAMIAENARKTRGMASLKIMVVDSSADGALAVEKGTADAFMQDDILLHGLKAQAKEALIVVGGSLSVEPLAVMFNKNDAELAALMEREMAHLYTSGKMKLIYKKWFQSPLPQRGFNLNVPSNPLLADMFSRPSGFVVDWTML</sequence>
<gene>
    <name evidence="6" type="ORF">EJN92_20190</name>
</gene>
<evidence type="ECO:0000256" key="3">
    <source>
        <dbReference type="ARBA" id="ARBA00022729"/>
    </source>
</evidence>
<organism evidence="6 7">
    <name type="scientific">Undibacterium parvum</name>
    <dbReference type="NCBI Taxonomy" id="401471"/>
    <lineage>
        <taxon>Bacteria</taxon>
        <taxon>Pseudomonadati</taxon>
        <taxon>Pseudomonadota</taxon>
        <taxon>Betaproteobacteria</taxon>
        <taxon>Burkholderiales</taxon>
        <taxon>Oxalobacteraceae</taxon>
        <taxon>Undibacterium</taxon>
    </lineage>
</organism>
<evidence type="ECO:0000313" key="6">
    <source>
        <dbReference type="EMBL" id="AZP14115.1"/>
    </source>
</evidence>
<dbReference type="PANTHER" id="PTHR30085:SF2">
    <property type="entry name" value="GLUTAMATE_ASPARTATE IMPORT SOLUTE-BINDING PROTEIN"/>
    <property type="match status" value="1"/>
</dbReference>
<dbReference type="KEGG" id="upv:EJN92_20190"/>
<dbReference type="GO" id="GO:0005576">
    <property type="term" value="C:extracellular region"/>
    <property type="evidence" value="ECO:0007669"/>
    <property type="project" value="TreeGrafter"/>
</dbReference>
<protein>
    <submittedName>
        <fullName evidence="6">Amino acid ABC transporter substrate-binding protein</fullName>
    </submittedName>
</protein>
<feature type="domain" description="Solute-binding protein family 3/N-terminal" evidence="5">
    <location>
        <begin position="39"/>
        <end position="271"/>
    </location>
</feature>
<dbReference type="Pfam" id="PF00497">
    <property type="entry name" value="SBP_bac_3"/>
    <property type="match status" value="1"/>
</dbReference>
<evidence type="ECO:0000256" key="2">
    <source>
        <dbReference type="ARBA" id="ARBA00022448"/>
    </source>
</evidence>
<dbReference type="AlphaFoldDB" id="A0A3Q9BU52"/>
<feature type="chain" id="PRO_5018765630" evidence="4">
    <location>
        <begin position="23"/>
        <end position="304"/>
    </location>
</feature>
<dbReference type="InterPro" id="IPR001638">
    <property type="entry name" value="Solute-binding_3/MltF_N"/>
</dbReference>
<feature type="signal peptide" evidence="4">
    <location>
        <begin position="1"/>
        <end position="22"/>
    </location>
</feature>
<dbReference type="EMBL" id="CP034464">
    <property type="protein sequence ID" value="AZP14115.1"/>
    <property type="molecule type" value="Genomic_DNA"/>
</dbReference>
<dbReference type="GO" id="GO:0006865">
    <property type="term" value="P:amino acid transport"/>
    <property type="evidence" value="ECO:0007669"/>
    <property type="project" value="TreeGrafter"/>
</dbReference>
<proteinExistence type="inferred from homology"/>
<evidence type="ECO:0000313" key="7">
    <source>
        <dbReference type="Proteomes" id="UP000275663"/>
    </source>
</evidence>
<evidence type="ECO:0000259" key="5">
    <source>
        <dbReference type="SMART" id="SM00062"/>
    </source>
</evidence>
<comment type="similarity">
    <text evidence="1">Belongs to the bacterial solute-binding protein 3 family.</text>
</comment>
<keyword evidence="7" id="KW-1185">Reference proteome</keyword>
<dbReference type="RefSeq" id="WP_126129476.1">
    <property type="nucleotide sequence ID" value="NZ_CP034464.1"/>
</dbReference>
<reference evidence="6 7" key="1">
    <citation type="journal article" date="2011" name="Int. J. Syst. Evol. Microbiol.">
        <title>Description of Undibacterium oligocarboniphilum sp. nov., isolated from purified water, and Undibacterium pigrum strain CCUG 49012 as the type strain of Undibacterium parvum sp. nov., and emended descriptions of the genus Undibacterium and the species Undibacterium pigrum.</title>
        <authorList>
            <person name="Eder W."/>
            <person name="Wanner G."/>
            <person name="Ludwig W."/>
            <person name="Busse H.J."/>
            <person name="Ziemke-Kageler F."/>
            <person name="Lang E."/>
        </authorList>
    </citation>
    <scope>NUCLEOTIDE SEQUENCE [LARGE SCALE GENOMIC DNA]</scope>
    <source>
        <strain evidence="6 7">DSM 23061</strain>
    </source>
</reference>
<dbReference type="Gene3D" id="3.40.190.10">
    <property type="entry name" value="Periplasmic binding protein-like II"/>
    <property type="match status" value="2"/>
</dbReference>
<dbReference type="PANTHER" id="PTHR30085">
    <property type="entry name" value="AMINO ACID ABC TRANSPORTER PERMEASE"/>
    <property type="match status" value="1"/>
</dbReference>
<dbReference type="Proteomes" id="UP000275663">
    <property type="component" value="Chromosome"/>
</dbReference>
<dbReference type="InterPro" id="IPR051455">
    <property type="entry name" value="Bact_solute-bind_prot3"/>
</dbReference>